<reference evidence="2 3" key="1">
    <citation type="journal article" date="2019" name="Sci. Transl. Med.">
        <title>Quorum sensing between bacterial species on the skin protects against epidermal injury in atopic dermatitis.</title>
        <authorList>
            <person name="Williams M.R."/>
        </authorList>
    </citation>
    <scope>NUCLEOTIDE SEQUENCE [LARGE SCALE GENOMIC DNA]</scope>
    <source>
        <strain evidence="2 3">E7</strain>
    </source>
</reference>
<accession>A0A292DE11</accession>
<keyword evidence="4" id="KW-1185">Reference proteome</keyword>
<dbReference type="PIRSF" id="PIRSF021278">
    <property type="entry name" value="AcuA"/>
    <property type="match status" value="1"/>
</dbReference>
<dbReference type="GO" id="GO:0045150">
    <property type="term" value="P:acetoin catabolic process"/>
    <property type="evidence" value="ECO:0007669"/>
    <property type="project" value="InterPro"/>
</dbReference>
<dbReference type="AlphaFoldDB" id="A0A292DE11"/>
<dbReference type="Proteomes" id="UP000293637">
    <property type="component" value="Unassembled WGS sequence"/>
</dbReference>
<protein>
    <submittedName>
        <fullName evidence="2">N-acetyltransferase</fullName>
    </submittedName>
</protein>
<dbReference type="InterPro" id="IPR016181">
    <property type="entry name" value="Acyl_CoA_acyltransferase"/>
</dbReference>
<evidence type="ECO:0000313" key="3">
    <source>
        <dbReference type="Proteomes" id="UP000293637"/>
    </source>
</evidence>
<dbReference type="GeneID" id="58089493"/>
<dbReference type="OMA" id="KIMEKMM"/>
<dbReference type="GO" id="GO:0019152">
    <property type="term" value="F:acetoin dehydrogenase (NAD+) activity"/>
    <property type="evidence" value="ECO:0007669"/>
    <property type="project" value="InterPro"/>
</dbReference>
<evidence type="ECO:0000313" key="2">
    <source>
        <dbReference type="EMBL" id="TBW71690.1"/>
    </source>
</evidence>
<evidence type="ECO:0000313" key="4">
    <source>
        <dbReference type="Proteomes" id="UP000325462"/>
    </source>
</evidence>
<proteinExistence type="predicted"/>
<gene>
    <name evidence="2" type="ORF">EQ812_09425</name>
    <name evidence="1" type="ORF">FO454_07165</name>
</gene>
<dbReference type="EMBL" id="SCHB01000006">
    <property type="protein sequence ID" value="TBW71690.1"/>
    <property type="molecule type" value="Genomic_DNA"/>
</dbReference>
<reference evidence="1 4" key="2">
    <citation type="submission" date="2019-07" db="EMBL/GenBank/DDBJ databases">
        <title>Comparative genome analysis of staphylococcus lugdunensis shows clonal complex-dependent diversity of the putative virulence factor, ess/type vii locus.</title>
        <authorList>
            <person name="Lebeurre J."/>
            <person name="Dahyot S."/>
            <person name="Diene S."/>
            <person name="Paulay A."/>
            <person name="Aubourg M."/>
            <person name="Argemi X."/>
            <person name="Giard J.-C."/>
            <person name="Tournier I."/>
            <person name="Francois P."/>
            <person name="Pestel-Caron M."/>
        </authorList>
    </citation>
    <scope>NUCLEOTIDE SEQUENCE [LARGE SCALE GENOMIC DNA]</scope>
    <source>
        <strain evidence="1 4">SL13</strain>
    </source>
</reference>
<keyword evidence="2" id="KW-0808">Transferase</keyword>
<dbReference type="EMBL" id="CP041722">
    <property type="protein sequence ID" value="QEX38666.1"/>
    <property type="molecule type" value="Genomic_DNA"/>
</dbReference>
<dbReference type="Gene3D" id="3.40.630.30">
    <property type="match status" value="1"/>
</dbReference>
<evidence type="ECO:0000313" key="1">
    <source>
        <dbReference type="EMBL" id="QEX38666.1"/>
    </source>
</evidence>
<sequence length="210" mass="24818">MKHVKTYVLKNINIQDIHFVIEGPVSCSFLKTLTFDDQLDAFRPPKEQFNALLEISRLMEGRVYIIRERTHIIGYVTYHYPDEFERWSQGHLPYLIELGAIELCPKYRHLHLGGLLIATSLSSNEFEDYIVLTTEYYWHWDLKQAKLDVFEYKKVMQKMMAKGGLEVFATDEPEITSHPANCLMARIGNRITLDQQQAFDDLRFQNRFFF</sequence>
<dbReference type="InterPro" id="IPR024699">
    <property type="entry name" value="AcuA"/>
</dbReference>
<organism evidence="2 3">
    <name type="scientific">Staphylococcus lugdunensis</name>
    <dbReference type="NCBI Taxonomy" id="28035"/>
    <lineage>
        <taxon>Bacteria</taxon>
        <taxon>Bacillati</taxon>
        <taxon>Bacillota</taxon>
        <taxon>Bacilli</taxon>
        <taxon>Bacillales</taxon>
        <taxon>Staphylococcaceae</taxon>
        <taxon>Staphylococcus</taxon>
    </lineage>
</organism>
<dbReference type="GO" id="GO:0016740">
    <property type="term" value="F:transferase activity"/>
    <property type="evidence" value="ECO:0007669"/>
    <property type="project" value="UniProtKB-KW"/>
</dbReference>
<dbReference type="RefSeq" id="WP_002478025.1">
    <property type="nucleotide sequence ID" value="NZ_AP021848.1"/>
</dbReference>
<dbReference type="SUPFAM" id="SSF55729">
    <property type="entry name" value="Acyl-CoA N-acyltransferases (Nat)"/>
    <property type="match status" value="1"/>
</dbReference>
<dbReference type="Proteomes" id="UP000325462">
    <property type="component" value="Chromosome"/>
</dbReference>
<name>A0A292DE11_STALU</name>